<accession>A0ABV9RFF7</accession>
<comment type="caution">
    <text evidence="2">The sequence shown here is derived from an EMBL/GenBank/DDBJ whole genome shotgun (WGS) entry which is preliminary data.</text>
</comment>
<evidence type="ECO:0000256" key="1">
    <source>
        <dbReference type="SAM" id="MobiDB-lite"/>
    </source>
</evidence>
<protein>
    <submittedName>
        <fullName evidence="2">Uncharacterized protein</fullName>
    </submittedName>
</protein>
<name>A0ABV9RFF7_9PSEU</name>
<dbReference type="EMBL" id="JBHSIM010000013">
    <property type="protein sequence ID" value="MFC4832041.1"/>
    <property type="molecule type" value="Genomic_DNA"/>
</dbReference>
<reference evidence="3" key="1">
    <citation type="journal article" date="2019" name="Int. J. Syst. Evol. Microbiol.">
        <title>The Global Catalogue of Microorganisms (GCM) 10K type strain sequencing project: providing services to taxonomists for standard genome sequencing and annotation.</title>
        <authorList>
            <consortium name="The Broad Institute Genomics Platform"/>
            <consortium name="The Broad Institute Genome Sequencing Center for Infectious Disease"/>
            <person name="Wu L."/>
            <person name="Ma J."/>
        </authorList>
    </citation>
    <scope>NUCLEOTIDE SEQUENCE [LARGE SCALE GENOMIC DNA]</scope>
    <source>
        <strain evidence="3">CCUG 50347</strain>
    </source>
</reference>
<proteinExistence type="predicted"/>
<organism evidence="2 3">
    <name type="scientific">Actinomycetospora chibensis</name>
    <dbReference type="NCBI Taxonomy" id="663606"/>
    <lineage>
        <taxon>Bacteria</taxon>
        <taxon>Bacillati</taxon>
        <taxon>Actinomycetota</taxon>
        <taxon>Actinomycetes</taxon>
        <taxon>Pseudonocardiales</taxon>
        <taxon>Pseudonocardiaceae</taxon>
        <taxon>Actinomycetospora</taxon>
    </lineage>
</organism>
<evidence type="ECO:0000313" key="3">
    <source>
        <dbReference type="Proteomes" id="UP001595909"/>
    </source>
</evidence>
<feature type="region of interest" description="Disordered" evidence="1">
    <location>
        <begin position="92"/>
        <end position="117"/>
    </location>
</feature>
<gene>
    <name evidence="2" type="ORF">ACFPEL_06425</name>
</gene>
<keyword evidence="3" id="KW-1185">Reference proteome</keyword>
<dbReference type="RefSeq" id="WP_274189830.1">
    <property type="nucleotide sequence ID" value="NZ_BAABHN010000013.1"/>
</dbReference>
<dbReference type="Proteomes" id="UP001595909">
    <property type="component" value="Unassembled WGS sequence"/>
</dbReference>
<evidence type="ECO:0000313" key="2">
    <source>
        <dbReference type="EMBL" id="MFC4832041.1"/>
    </source>
</evidence>
<sequence length="117" mass="12782">MDRERGGEIDVGPRGCPACAAWSLRQERATPETDVVVETDDGREALLRALGVMDEERGRLDRLEAELISAARRFGTSWREIAAALGLSTPQAAFQRASRHRQRGDHESSGAPDPDVA</sequence>